<feature type="compositionally biased region" description="Polar residues" evidence="2">
    <location>
        <begin position="623"/>
        <end position="640"/>
    </location>
</feature>
<feature type="coiled-coil region" evidence="1">
    <location>
        <begin position="274"/>
        <end position="301"/>
    </location>
</feature>
<comment type="caution">
    <text evidence="4">The sequence shown here is derived from an EMBL/GenBank/DDBJ whole genome shotgun (WGS) entry which is preliminary data.</text>
</comment>
<evidence type="ECO:0000259" key="3">
    <source>
        <dbReference type="PROSITE" id="PS50076"/>
    </source>
</evidence>
<accession>A0ABQ7J4Y3</accession>
<evidence type="ECO:0000313" key="4">
    <source>
        <dbReference type="EMBL" id="KAF8818761.1"/>
    </source>
</evidence>
<dbReference type="InterPro" id="IPR001623">
    <property type="entry name" value="DnaJ_domain"/>
</dbReference>
<dbReference type="Pfam" id="PF00226">
    <property type="entry name" value="DnaJ"/>
    <property type="match status" value="1"/>
</dbReference>
<feature type="compositionally biased region" description="Low complexity" evidence="2">
    <location>
        <begin position="367"/>
        <end position="377"/>
    </location>
</feature>
<feature type="region of interest" description="Disordered" evidence="2">
    <location>
        <begin position="311"/>
        <end position="467"/>
    </location>
</feature>
<feature type="region of interest" description="Disordered" evidence="2">
    <location>
        <begin position="499"/>
        <end position="526"/>
    </location>
</feature>
<feature type="compositionally biased region" description="Acidic residues" evidence="2">
    <location>
        <begin position="352"/>
        <end position="363"/>
    </location>
</feature>
<dbReference type="CDD" id="cd06257">
    <property type="entry name" value="DnaJ"/>
    <property type="match status" value="1"/>
</dbReference>
<protein>
    <submittedName>
        <fullName evidence="4">DnaJ domain-containing protein</fullName>
    </submittedName>
</protein>
<organism evidence="4 5">
    <name type="scientific">Cardiosporidium cionae</name>
    <dbReference type="NCBI Taxonomy" id="476202"/>
    <lineage>
        <taxon>Eukaryota</taxon>
        <taxon>Sar</taxon>
        <taxon>Alveolata</taxon>
        <taxon>Apicomplexa</taxon>
        <taxon>Aconoidasida</taxon>
        <taxon>Nephromycida</taxon>
        <taxon>Cardiosporidium</taxon>
    </lineage>
</organism>
<feature type="region of interest" description="Disordered" evidence="2">
    <location>
        <begin position="780"/>
        <end position="838"/>
    </location>
</feature>
<dbReference type="PROSITE" id="PS50076">
    <property type="entry name" value="DNAJ_2"/>
    <property type="match status" value="1"/>
</dbReference>
<feature type="compositionally biased region" description="Acidic residues" evidence="2">
    <location>
        <begin position="803"/>
        <end position="821"/>
    </location>
</feature>
<evidence type="ECO:0000256" key="1">
    <source>
        <dbReference type="SAM" id="Coils"/>
    </source>
</evidence>
<feature type="region of interest" description="Disordered" evidence="2">
    <location>
        <begin position="559"/>
        <end position="583"/>
    </location>
</feature>
<reference evidence="4 5" key="1">
    <citation type="journal article" date="2020" name="bioRxiv">
        <title>Metabolic contributions of an alphaproteobacterial endosymbiont in the apicomplexan Cardiosporidium cionae.</title>
        <authorList>
            <person name="Hunter E.S."/>
            <person name="Paight C.J."/>
            <person name="Lane C.E."/>
        </authorList>
    </citation>
    <scope>NUCLEOTIDE SEQUENCE [LARGE SCALE GENOMIC DNA]</scope>
    <source>
        <strain evidence="4">ESH_2018</strain>
    </source>
</reference>
<sequence length="838" mass="91655">MVDLRSQINATKFQILEIPLTSGSAEIKQAFNRLCRIWHPDKAADRKDPNVKRRHENHFNRLLEAKEYLLIESNRFMESIRRETAYIAPKYESGGIPASSTPSPAEYPPDSQSPSIPSPPPCEAAAFSGETAATTISSAGLLPKKKSSGGIRGVSEGEGFSEKISEEVPSFKETKRGPMSFPDYEEVFLGEEGMRPPFVAASTARSQSEREPLGEEFERFSLEQLINHQQAMTRSLDSLKMQQTEKQVELAGLGERGRAMHLDSPPSTRILTQKNVIEKELKTLQAKIEKKLDKLKTMTQILKIKTEASSANLRRASQCDSTPSASAGNPPPTTEPDPEGISSNSVNGLDETLLDESENDALDCLDSSTTSSQSSSTHCKRRTHTPVYFPPNPPINGNEAAGVSPSEKKRRGPPWNPPLNPNPSDAPSLEETSLPPWMDSSTRTSPLILPTHEASDETLPFPPHEPRVDLFTSFEESISPDKLTENPIHYSFHVVTDTTSVTTAPPPPPPLLHPPPPSPIRSEEEENFLTPSTPLVHAPDTTFLYNLLEASMGNHEEKRLHPHALPPKGGEDGDPTVPLRRSAYFPSTDPLFISSPLTNGHGTQPSIVTASSLELPHGDAISGTISKHSSPLLTSTSQEAKLQPPNLHSSPSLSLPSRGNRATHLSPPNQAASGAQKRVSSEQAMFYDTKSFPFGEETSLMSSPIFSISKSSSASRHKSNPEFTAKVYSPLVEVTPSSKNPVLMHPQWPLGHTREGQRLVSQRLAFPEETLPKTILLPTAYASPPSTERLSSMGDLYGHSSPENEEASDDTFSEEDGDTDVSEMRHFMPLGEKSDDET</sequence>
<keyword evidence="1" id="KW-0175">Coiled coil</keyword>
<feature type="compositionally biased region" description="Polar residues" evidence="2">
    <location>
        <begin position="318"/>
        <end position="327"/>
    </location>
</feature>
<feature type="compositionally biased region" description="Pro residues" evidence="2">
    <location>
        <begin position="504"/>
        <end position="519"/>
    </location>
</feature>
<feature type="compositionally biased region" description="Low complexity" evidence="2">
    <location>
        <begin position="642"/>
        <end position="657"/>
    </location>
</feature>
<feature type="domain" description="J" evidence="3">
    <location>
        <begin position="11"/>
        <end position="95"/>
    </location>
</feature>
<feature type="compositionally biased region" description="Basic and acidic residues" evidence="2">
    <location>
        <begin position="160"/>
        <end position="176"/>
    </location>
</feature>
<name>A0ABQ7J4Y3_9APIC</name>
<proteinExistence type="predicted"/>
<dbReference type="EMBL" id="JADAQX010001049">
    <property type="protein sequence ID" value="KAF8818761.1"/>
    <property type="molecule type" value="Genomic_DNA"/>
</dbReference>
<dbReference type="SUPFAM" id="SSF46565">
    <property type="entry name" value="Chaperone J-domain"/>
    <property type="match status" value="1"/>
</dbReference>
<gene>
    <name evidence="4" type="ORF">IE077_001954</name>
</gene>
<feature type="region of interest" description="Disordered" evidence="2">
    <location>
        <begin position="619"/>
        <end position="680"/>
    </location>
</feature>
<dbReference type="InterPro" id="IPR036869">
    <property type="entry name" value="J_dom_sf"/>
</dbReference>
<feature type="region of interest" description="Disordered" evidence="2">
    <location>
        <begin position="92"/>
        <end position="126"/>
    </location>
</feature>
<feature type="region of interest" description="Disordered" evidence="2">
    <location>
        <begin position="141"/>
        <end position="177"/>
    </location>
</feature>
<evidence type="ECO:0000256" key="2">
    <source>
        <dbReference type="SAM" id="MobiDB-lite"/>
    </source>
</evidence>
<dbReference type="Gene3D" id="1.10.287.110">
    <property type="entry name" value="DnaJ domain"/>
    <property type="match status" value="1"/>
</dbReference>
<dbReference type="Proteomes" id="UP000823046">
    <property type="component" value="Unassembled WGS sequence"/>
</dbReference>
<keyword evidence="5" id="KW-1185">Reference proteome</keyword>
<evidence type="ECO:0000313" key="5">
    <source>
        <dbReference type="Proteomes" id="UP000823046"/>
    </source>
</evidence>